<evidence type="ECO:0000313" key="2">
    <source>
        <dbReference type="EMBL" id="MBT8769261.1"/>
    </source>
</evidence>
<evidence type="ECO:0000256" key="1">
    <source>
        <dbReference type="SAM" id="SignalP"/>
    </source>
</evidence>
<sequence>MHTPRILTLATLLTLAASPVFAVTLSDVVSAAAASGAGTGTAQSTAPGIAPAETAALVNQLGGQLQITPEQAIGGAAALFGLARNNLPADEFAQLDQAVPGVGLLTDPNTMGLLNGLGGLGGLLGQPATGGLGNQPGVLAGQMNNMADVTQAFGNLGMDGGLIAQFAPLILSFLGQQGLTSSLLQNLGNIWKWTTPQVNPGLQPLVPVAPVVNGTST</sequence>
<feature type="signal peptide" evidence="1">
    <location>
        <begin position="1"/>
        <end position="22"/>
    </location>
</feature>
<dbReference type="InterPro" id="IPR021302">
    <property type="entry name" value="DUF2780_VcgC/VcgE"/>
</dbReference>
<keyword evidence="3" id="KW-1185">Reference proteome</keyword>
<organism evidence="2 3">
    <name type="scientific">Metapseudomonas boanensis</name>
    <dbReference type="NCBI Taxonomy" id="2822138"/>
    <lineage>
        <taxon>Bacteria</taxon>
        <taxon>Pseudomonadati</taxon>
        <taxon>Pseudomonadota</taxon>
        <taxon>Gammaproteobacteria</taxon>
        <taxon>Pseudomonadales</taxon>
        <taxon>Pseudomonadaceae</taxon>
        <taxon>Metapseudomonas</taxon>
    </lineage>
</organism>
<feature type="chain" id="PRO_5045324413" evidence="1">
    <location>
        <begin position="23"/>
        <end position="217"/>
    </location>
</feature>
<evidence type="ECO:0000313" key="3">
    <source>
        <dbReference type="Proteomes" id="UP001519667"/>
    </source>
</evidence>
<dbReference type="RefSeq" id="WP_215380923.1">
    <property type="nucleotide sequence ID" value="NZ_JAGTIS010000023.1"/>
</dbReference>
<accession>A0ABS5XNI5</accession>
<proteinExistence type="predicted"/>
<dbReference type="Proteomes" id="UP001519667">
    <property type="component" value="Unassembled WGS sequence"/>
</dbReference>
<keyword evidence="1" id="KW-0732">Signal</keyword>
<dbReference type="Pfam" id="PF11075">
    <property type="entry name" value="DUF2780"/>
    <property type="match status" value="1"/>
</dbReference>
<protein>
    <submittedName>
        <fullName evidence="2">DUF2780 domain-containing protein</fullName>
    </submittedName>
</protein>
<reference evidence="2 3" key="1">
    <citation type="submission" date="2021-04" db="EMBL/GenBank/DDBJ databases">
        <title>Pseudomonas boanensis sp. nov., a bacterium isolated from river water used for household purposes in Boane District, Mozambique.</title>
        <authorList>
            <person name="Nicklasson M."/>
            <person name="Martin-Rodriguez A.J."/>
            <person name="Thorell K."/>
            <person name="Neves L."/>
            <person name="Mussagy A."/>
            <person name="Rydberg H.A."/>
            <person name="Hernroth B."/>
            <person name="Svensson-Stadler L."/>
            <person name="Sjoling A."/>
        </authorList>
    </citation>
    <scope>NUCLEOTIDE SEQUENCE [LARGE SCALE GENOMIC DNA]</scope>
    <source>
        <strain evidence="2 3">DB1</strain>
    </source>
</reference>
<comment type="caution">
    <text evidence="2">The sequence shown here is derived from an EMBL/GenBank/DDBJ whole genome shotgun (WGS) entry which is preliminary data.</text>
</comment>
<dbReference type="EMBL" id="JAGTIS010000023">
    <property type="protein sequence ID" value="MBT8769261.1"/>
    <property type="molecule type" value="Genomic_DNA"/>
</dbReference>
<gene>
    <name evidence="2" type="ORF">J7302_24440</name>
</gene>
<name>A0ABS5XNI5_9GAMM</name>